<dbReference type="InterPro" id="IPR036513">
    <property type="entry name" value="STAS_dom_sf"/>
</dbReference>
<evidence type="ECO:0000256" key="1">
    <source>
        <dbReference type="SAM" id="MobiDB-lite"/>
    </source>
</evidence>
<evidence type="ECO:0000313" key="2">
    <source>
        <dbReference type="EMBL" id="SEF38371.1"/>
    </source>
</evidence>
<dbReference type="Proteomes" id="UP000198878">
    <property type="component" value="Unassembled WGS sequence"/>
</dbReference>
<feature type="region of interest" description="Disordered" evidence="1">
    <location>
        <begin position="119"/>
        <end position="139"/>
    </location>
</feature>
<reference evidence="3" key="1">
    <citation type="submission" date="2016-10" db="EMBL/GenBank/DDBJ databases">
        <authorList>
            <person name="Varghese N."/>
            <person name="Submissions S."/>
        </authorList>
    </citation>
    <scope>NUCLEOTIDE SEQUENCE [LARGE SCALE GENOMIC DNA]</scope>
    <source>
        <strain evidence="3">DSM 44654</strain>
    </source>
</reference>
<dbReference type="RefSeq" id="WP_086676778.1">
    <property type="nucleotide sequence ID" value="NZ_FNUJ01000021.1"/>
</dbReference>
<protein>
    <submittedName>
        <fullName evidence="2">Uncharacterized protein</fullName>
    </submittedName>
</protein>
<name>A0A1H5RLH1_9PSEU</name>
<dbReference type="EMBL" id="FNUJ01000021">
    <property type="protein sequence ID" value="SEF38371.1"/>
    <property type="molecule type" value="Genomic_DNA"/>
</dbReference>
<gene>
    <name evidence="2" type="ORF">SAMN05421837_1212</name>
</gene>
<organism evidence="2 3">
    <name type="scientific">Amycolatopsis pretoriensis</name>
    <dbReference type="NCBI Taxonomy" id="218821"/>
    <lineage>
        <taxon>Bacteria</taxon>
        <taxon>Bacillati</taxon>
        <taxon>Actinomycetota</taxon>
        <taxon>Actinomycetes</taxon>
        <taxon>Pseudonocardiales</taxon>
        <taxon>Pseudonocardiaceae</taxon>
        <taxon>Amycolatopsis</taxon>
    </lineage>
</organism>
<keyword evidence="3" id="KW-1185">Reference proteome</keyword>
<dbReference type="Gene3D" id="3.30.750.24">
    <property type="entry name" value="STAS domain"/>
    <property type="match status" value="1"/>
</dbReference>
<sequence>MLTETAEVLVLDLTDVTFGSPVVITTLPAAPGHATERGTDFRSITGNNRIVDRLLDLPASRPALDSYPDMTAALNAISAARLMKLAQQMWANAGYVWCCRAGARSGAVAGRPCRERSQRKQALEAEQGELPTDGLGTTT</sequence>
<accession>A0A1H5RLH1</accession>
<dbReference type="AlphaFoldDB" id="A0A1H5RLH1"/>
<evidence type="ECO:0000313" key="3">
    <source>
        <dbReference type="Proteomes" id="UP000198878"/>
    </source>
</evidence>
<proteinExistence type="predicted"/>